<dbReference type="PANTHER" id="PTHR43798">
    <property type="entry name" value="MONOACYLGLYCEROL LIPASE"/>
    <property type="match status" value="1"/>
</dbReference>
<evidence type="ECO:0000313" key="2">
    <source>
        <dbReference type="EMBL" id="KPV50170.1"/>
    </source>
</evidence>
<dbReference type="EMBL" id="LJCR01001546">
    <property type="protein sequence ID" value="KPV50170.1"/>
    <property type="molecule type" value="Genomic_DNA"/>
</dbReference>
<dbReference type="Pfam" id="PF12697">
    <property type="entry name" value="Abhydrolase_6"/>
    <property type="match status" value="1"/>
</dbReference>
<dbReference type="PANTHER" id="PTHR43798:SF24">
    <property type="entry name" value="CIS-3-ALKYL-4-ALKYLOXETAN-2-ONE DECARBOXYLASE"/>
    <property type="match status" value="1"/>
</dbReference>
<comment type="caution">
    <text evidence="2">The sequence shown here is derived from an EMBL/GenBank/DDBJ whole genome shotgun (WGS) entry which is preliminary data.</text>
</comment>
<dbReference type="InterPro" id="IPR050266">
    <property type="entry name" value="AB_hydrolase_sf"/>
</dbReference>
<dbReference type="Proteomes" id="UP000050509">
    <property type="component" value="Unassembled WGS sequence"/>
</dbReference>
<keyword evidence="3" id="KW-1185">Reference proteome</keyword>
<dbReference type="InterPro" id="IPR029058">
    <property type="entry name" value="AB_hydrolase_fold"/>
</dbReference>
<dbReference type="AlphaFoldDB" id="A0A0P9H8J3"/>
<name>A0A0P9H8J3_9CHLR</name>
<dbReference type="Gene3D" id="3.40.50.1820">
    <property type="entry name" value="alpha/beta hydrolase"/>
    <property type="match status" value="1"/>
</dbReference>
<accession>A0A0P9H8J3</accession>
<dbReference type="SUPFAM" id="SSF53474">
    <property type="entry name" value="alpha/beta-Hydrolases"/>
    <property type="match status" value="1"/>
</dbReference>
<evidence type="ECO:0000313" key="3">
    <source>
        <dbReference type="Proteomes" id="UP000050509"/>
    </source>
</evidence>
<reference evidence="2 3" key="1">
    <citation type="submission" date="2015-09" db="EMBL/GenBank/DDBJ databases">
        <title>Draft genome sequence of Kouleothrix aurantiaca JCM 19913.</title>
        <authorList>
            <person name="Hemp J."/>
        </authorList>
    </citation>
    <scope>NUCLEOTIDE SEQUENCE [LARGE SCALE GENOMIC DNA]</scope>
    <source>
        <strain evidence="2 3">COM-B</strain>
    </source>
</reference>
<gene>
    <name evidence="2" type="ORF">SE17_28515</name>
</gene>
<dbReference type="GO" id="GO:0016020">
    <property type="term" value="C:membrane"/>
    <property type="evidence" value="ECO:0007669"/>
    <property type="project" value="TreeGrafter"/>
</dbReference>
<sequence length="258" mass="27989">PVLFVHGSPNAAPKWAPLVAQLPGTRCLLPDRPGCGLSAPVDYRGRDVRVFGADLLAETLDALGLEQADVVASSLGGALAFFFAQAHPARVRRLVQEGCPAFVNGFHVPAYNLMSTVIGLLFGTNPPSRAAFRHIGHADSIDNGTIAEGVLEWRDALLRHTDTLRNENGLNRNIARHGRAYRYGRELLGQLAMPTLYLWGEDDPFGGAEVARRAVAAQPNAELHLFPHAGHLPWLDNPAAHGRRLRAFLQPALAEMRA</sequence>
<feature type="domain" description="AB hydrolase-1" evidence="1">
    <location>
        <begin position="2"/>
        <end position="240"/>
    </location>
</feature>
<evidence type="ECO:0000259" key="1">
    <source>
        <dbReference type="Pfam" id="PF12697"/>
    </source>
</evidence>
<organism evidence="2 3">
    <name type="scientific">Kouleothrix aurantiaca</name>
    <dbReference type="NCBI Taxonomy" id="186479"/>
    <lineage>
        <taxon>Bacteria</taxon>
        <taxon>Bacillati</taxon>
        <taxon>Chloroflexota</taxon>
        <taxon>Chloroflexia</taxon>
        <taxon>Chloroflexales</taxon>
        <taxon>Roseiflexineae</taxon>
        <taxon>Roseiflexaceae</taxon>
        <taxon>Kouleothrix</taxon>
    </lineage>
</organism>
<protein>
    <recommendedName>
        <fullName evidence="1">AB hydrolase-1 domain-containing protein</fullName>
    </recommendedName>
</protein>
<feature type="non-terminal residue" evidence="2">
    <location>
        <position position="1"/>
    </location>
</feature>
<dbReference type="InterPro" id="IPR000073">
    <property type="entry name" value="AB_hydrolase_1"/>
</dbReference>
<dbReference type="PRINTS" id="PR00111">
    <property type="entry name" value="ABHYDROLASE"/>
</dbReference>
<proteinExistence type="predicted"/>